<keyword evidence="3 6" id="KW-0158">Chromosome</keyword>
<reference evidence="9" key="2">
    <citation type="submission" date="2009-03" db="EMBL/GenBank/DDBJ databases">
        <authorList>
            <person name="Gang L."/>
        </authorList>
    </citation>
    <scope>NUCLEOTIDE SEQUENCE</scope>
    <source>
        <strain evidence="9">Anhui</strain>
    </source>
</reference>
<feature type="region of interest" description="Disordered" evidence="7">
    <location>
        <begin position="13"/>
        <end position="38"/>
    </location>
</feature>
<organism evidence="9">
    <name type="scientific">Schistosoma japonicum</name>
    <name type="common">Blood fluke</name>
    <dbReference type="NCBI Taxonomy" id="6182"/>
    <lineage>
        <taxon>Eukaryota</taxon>
        <taxon>Metazoa</taxon>
        <taxon>Spiralia</taxon>
        <taxon>Lophotrochozoa</taxon>
        <taxon>Platyhelminthes</taxon>
        <taxon>Trematoda</taxon>
        <taxon>Digenea</taxon>
        <taxon>Strigeidida</taxon>
        <taxon>Schistosomatoidea</taxon>
        <taxon>Schistosomatidae</taxon>
        <taxon>Schistosoma</taxon>
    </lineage>
</organism>
<evidence type="ECO:0000256" key="2">
    <source>
        <dbReference type="ARBA" id="ARBA00004286"/>
    </source>
</evidence>
<dbReference type="GO" id="GO:0005634">
    <property type="term" value="C:nucleus"/>
    <property type="evidence" value="ECO:0007669"/>
    <property type="project" value="UniProtKB-SubCell"/>
</dbReference>
<dbReference type="SMART" id="SM00526">
    <property type="entry name" value="H15"/>
    <property type="match status" value="1"/>
</dbReference>
<dbReference type="GO" id="GO:0000786">
    <property type="term" value="C:nucleosome"/>
    <property type="evidence" value="ECO:0007669"/>
    <property type="project" value="InterPro"/>
</dbReference>
<accession>C1LBZ3</accession>
<dbReference type="PANTHER" id="PTHR11467">
    <property type="entry name" value="HISTONE H1"/>
    <property type="match status" value="1"/>
</dbReference>
<dbReference type="Gene3D" id="1.10.10.10">
    <property type="entry name" value="Winged helix-like DNA-binding domain superfamily/Winged helix DNA-binding domain"/>
    <property type="match status" value="1"/>
</dbReference>
<reference evidence="9" key="1">
    <citation type="journal article" date="2009" name="Nature">
        <title>The Schistosoma japonicum genome reveals features of host-parasite interplay.</title>
        <authorList>
            <person name="Liu F."/>
            <person name="Zhou Y."/>
            <person name="Wang Z.Q."/>
            <person name="Lu G."/>
            <person name="Zheng H."/>
            <person name="Brindley P.J."/>
            <person name="McManus D.P."/>
            <person name="Blair D."/>
            <person name="Zhang Q.H."/>
            <person name="Zhong Y."/>
            <person name="Wang S."/>
            <person name="Han Z.G."/>
            <person name="Chen Z."/>
        </authorList>
    </citation>
    <scope>NUCLEOTIDE SEQUENCE</scope>
    <source>
        <strain evidence="9">Anhui</strain>
    </source>
</reference>
<dbReference type="GO" id="GO:0030261">
    <property type="term" value="P:chromosome condensation"/>
    <property type="evidence" value="ECO:0007669"/>
    <property type="project" value="TreeGrafter"/>
</dbReference>
<dbReference type="GO" id="GO:0030527">
    <property type="term" value="F:structural constituent of chromatin"/>
    <property type="evidence" value="ECO:0007669"/>
    <property type="project" value="InterPro"/>
</dbReference>
<keyword evidence="4 6" id="KW-0238">DNA-binding</keyword>
<dbReference type="CDD" id="cd00073">
    <property type="entry name" value="H15"/>
    <property type="match status" value="1"/>
</dbReference>
<protein>
    <submittedName>
        <fullName evidence="9">Histone H1-delta</fullName>
    </submittedName>
</protein>
<dbReference type="SUPFAM" id="SSF46785">
    <property type="entry name" value="Winged helix' DNA-binding domain"/>
    <property type="match status" value="1"/>
</dbReference>
<dbReference type="FunFam" id="1.10.10.10:FF:000140">
    <property type="entry name" value="Histone H1.0"/>
    <property type="match status" value="1"/>
</dbReference>
<dbReference type="InterPro" id="IPR036390">
    <property type="entry name" value="WH_DNA-bd_sf"/>
</dbReference>
<dbReference type="PROSITE" id="PS51504">
    <property type="entry name" value="H15"/>
    <property type="match status" value="1"/>
</dbReference>
<dbReference type="InterPro" id="IPR005818">
    <property type="entry name" value="Histone_H1/H5_H15"/>
</dbReference>
<feature type="domain" description="H15" evidence="8">
    <location>
        <begin position="32"/>
        <end position="105"/>
    </location>
</feature>
<feature type="compositionally biased region" description="Low complexity" evidence="7">
    <location>
        <begin position="133"/>
        <end position="163"/>
    </location>
</feature>
<dbReference type="PRINTS" id="PR00624">
    <property type="entry name" value="HISTONEH5"/>
</dbReference>
<evidence type="ECO:0000313" key="9">
    <source>
        <dbReference type="EMBL" id="CAX72221.1"/>
    </source>
</evidence>
<evidence type="ECO:0000256" key="4">
    <source>
        <dbReference type="ARBA" id="ARBA00023125"/>
    </source>
</evidence>
<evidence type="ECO:0000256" key="1">
    <source>
        <dbReference type="ARBA" id="ARBA00004123"/>
    </source>
</evidence>
<evidence type="ECO:0000256" key="5">
    <source>
        <dbReference type="ARBA" id="ARBA00023242"/>
    </source>
</evidence>
<name>C1LBZ3_SCHJA</name>
<dbReference type="PANTHER" id="PTHR11467:SF36">
    <property type="entry name" value="HISTONE 24-RELATED"/>
    <property type="match status" value="1"/>
</dbReference>
<comment type="subcellular location">
    <subcellularLocation>
        <location evidence="2">Chromosome</location>
    </subcellularLocation>
    <subcellularLocation>
        <location evidence="1 6">Nucleus</location>
    </subcellularLocation>
</comment>
<sequence>MTVSAISGGAIAAAPLSGGTKKSTKSKKTPSAHPPYGDMIKKALKELKERGGSSRQAIAKYIKANYKVDDRAESHLRRALVTGVKSGKIVHTKGIGASGSFKLQIRPSLQRRLYALRLRSRSLARRRKRPPRSQKLPNQSRSVVVIRPSQQQQPSPNQPSQRLLNRRRQRHLISLKPLNPRNQLQRKHQRKLRRNE</sequence>
<evidence type="ECO:0000256" key="3">
    <source>
        <dbReference type="ARBA" id="ARBA00022454"/>
    </source>
</evidence>
<dbReference type="GO" id="GO:0003690">
    <property type="term" value="F:double-stranded DNA binding"/>
    <property type="evidence" value="ECO:0007669"/>
    <property type="project" value="TreeGrafter"/>
</dbReference>
<feature type="compositionally biased region" description="Basic residues" evidence="7">
    <location>
        <begin position="120"/>
        <end position="132"/>
    </location>
</feature>
<evidence type="ECO:0000259" key="8">
    <source>
        <dbReference type="PROSITE" id="PS51504"/>
    </source>
</evidence>
<dbReference type="GO" id="GO:0031492">
    <property type="term" value="F:nucleosomal DNA binding"/>
    <property type="evidence" value="ECO:0007669"/>
    <property type="project" value="TreeGrafter"/>
</dbReference>
<dbReference type="GO" id="GO:0006334">
    <property type="term" value="P:nucleosome assembly"/>
    <property type="evidence" value="ECO:0007669"/>
    <property type="project" value="InterPro"/>
</dbReference>
<evidence type="ECO:0000256" key="7">
    <source>
        <dbReference type="SAM" id="MobiDB-lite"/>
    </source>
</evidence>
<evidence type="ECO:0000256" key="6">
    <source>
        <dbReference type="RuleBase" id="RU003894"/>
    </source>
</evidence>
<dbReference type="InterPro" id="IPR005819">
    <property type="entry name" value="H1/H5"/>
</dbReference>
<dbReference type="EMBL" id="FN316490">
    <property type="protein sequence ID" value="CAX72221.1"/>
    <property type="molecule type" value="mRNA"/>
</dbReference>
<keyword evidence="5 6" id="KW-0539">Nucleus</keyword>
<comment type="similarity">
    <text evidence="6">Belongs to the histone H1/H5 family.</text>
</comment>
<dbReference type="InterPro" id="IPR036388">
    <property type="entry name" value="WH-like_DNA-bd_sf"/>
</dbReference>
<dbReference type="GO" id="GO:0045910">
    <property type="term" value="P:negative regulation of DNA recombination"/>
    <property type="evidence" value="ECO:0007669"/>
    <property type="project" value="TreeGrafter"/>
</dbReference>
<feature type="region of interest" description="Disordered" evidence="7">
    <location>
        <begin position="120"/>
        <end position="164"/>
    </location>
</feature>
<dbReference type="AlphaFoldDB" id="C1LBZ3"/>
<proteinExistence type="evidence at transcript level"/>
<dbReference type="Pfam" id="PF00538">
    <property type="entry name" value="Linker_histone"/>
    <property type="match status" value="1"/>
</dbReference>